<dbReference type="InterPro" id="IPR032485">
    <property type="entry name" value="LRP1-like_beta_prop"/>
</dbReference>
<dbReference type="InterPro" id="IPR002931">
    <property type="entry name" value="Transglutaminase-like"/>
</dbReference>
<evidence type="ECO:0000313" key="3">
    <source>
        <dbReference type="EMBL" id="MCS1395434.1"/>
    </source>
</evidence>
<feature type="chain" id="PRO_5047411294" evidence="1">
    <location>
        <begin position="21"/>
        <end position="421"/>
    </location>
</feature>
<keyword evidence="4" id="KW-1185">Reference proteome</keyword>
<dbReference type="PANTHER" id="PTHR46333:SF2">
    <property type="entry name" value="CYTOKINESIS PROTEIN 3"/>
    <property type="match status" value="1"/>
</dbReference>
<accession>A0ABT2DKX7</accession>
<evidence type="ECO:0000313" key="4">
    <source>
        <dbReference type="Proteomes" id="UP001525021"/>
    </source>
</evidence>
<dbReference type="Gene3D" id="3.10.620.30">
    <property type="match status" value="1"/>
</dbReference>
<dbReference type="SMART" id="SM00460">
    <property type="entry name" value="TGc"/>
    <property type="match status" value="1"/>
</dbReference>
<feature type="signal peptide" evidence="1">
    <location>
        <begin position="1"/>
        <end position="20"/>
    </location>
</feature>
<dbReference type="Pfam" id="PF01841">
    <property type="entry name" value="Transglut_core"/>
    <property type="match status" value="1"/>
</dbReference>
<dbReference type="Proteomes" id="UP001525021">
    <property type="component" value="Unassembled WGS sequence"/>
</dbReference>
<dbReference type="InterPro" id="IPR038765">
    <property type="entry name" value="Papain-like_cys_pep_sf"/>
</dbReference>
<feature type="domain" description="Transglutaminase-like" evidence="2">
    <location>
        <begin position="216"/>
        <end position="272"/>
    </location>
</feature>
<dbReference type="EMBL" id="JANTOO010000007">
    <property type="protein sequence ID" value="MCS1395434.1"/>
    <property type="molecule type" value="Genomic_DNA"/>
</dbReference>
<proteinExistence type="predicted"/>
<reference evidence="3 4" key="1">
    <citation type="submission" date="2022-08" db="EMBL/GenBank/DDBJ databases">
        <title>Lysinibacillus sequencing.</title>
        <authorList>
            <person name="Dunlap C."/>
        </authorList>
    </citation>
    <scope>NUCLEOTIDE SEQUENCE [LARGE SCALE GENOMIC DNA]</scope>
    <source>
        <strain evidence="3 4">PB211</strain>
    </source>
</reference>
<organism evidence="3 4">
    <name type="scientific">Lysinibacillus pinottii</name>
    <dbReference type="NCBI Taxonomy" id="2973932"/>
    <lineage>
        <taxon>Bacteria</taxon>
        <taxon>Bacillati</taxon>
        <taxon>Bacillota</taxon>
        <taxon>Bacilli</taxon>
        <taxon>Bacillales</taxon>
        <taxon>Bacillaceae</taxon>
        <taxon>Lysinibacillus</taxon>
    </lineage>
</organism>
<sequence>MNKKIVLLLLLCCTIPFLTACSKAIDILLQEEEDVTMTTLEETNETSETNAEVKMPESKALSDSFSPTDLFSTTLFKDDPALLQFAKKVEKQVAQFEEHFEISYTGKLDFEDFEVQLNDLNNLITFVDPYTAGYFLYYEWVAWETDNGYSVELSIQYLTDAKKEQKVDQYVETFANQYITKDMTDFDRAKVINDYVVQLATYTEKGSTEGQSVFELINEKTAVCQAYALLTYRLLTASDLDAKYVYGYSEDQLHAWNLVNVDGNWYHLDTTWNDVAPTEPFTISYEYFLVNDEKLSQDHLWANENYFAATSNDYDFMHDMWYANTVDHVIYYNSMSDSTVYSYDLTTNENKQITDTACYYLVTDQQSIYCSDYDNAGYLTKINVHDGSEEVLFEDEVLNLNIHDGILYYETLDGSKHQQNL</sequence>
<dbReference type="RefSeq" id="WP_036160515.1">
    <property type="nucleotide sequence ID" value="NZ_JANTOO010000007.1"/>
</dbReference>
<dbReference type="Pfam" id="PF16472">
    <property type="entry name" value="DUF5050"/>
    <property type="match status" value="1"/>
</dbReference>
<dbReference type="SUPFAM" id="SSF54001">
    <property type="entry name" value="Cysteine proteinases"/>
    <property type="match status" value="1"/>
</dbReference>
<dbReference type="PANTHER" id="PTHR46333">
    <property type="entry name" value="CYTOKINESIS PROTEIN 3"/>
    <property type="match status" value="1"/>
</dbReference>
<comment type="caution">
    <text evidence="3">The sequence shown here is derived from an EMBL/GenBank/DDBJ whole genome shotgun (WGS) entry which is preliminary data.</text>
</comment>
<dbReference type="InterPro" id="IPR052557">
    <property type="entry name" value="CAP/Cytokinesis_protein"/>
</dbReference>
<gene>
    <name evidence="3" type="ORF">NXZ79_05180</name>
</gene>
<dbReference type="PROSITE" id="PS51257">
    <property type="entry name" value="PROKAR_LIPOPROTEIN"/>
    <property type="match status" value="1"/>
</dbReference>
<keyword evidence="1" id="KW-0732">Signal</keyword>
<protein>
    <submittedName>
        <fullName evidence="3">DUF5050 domain-containing protein</fullName>
    </submittedName>
</protein>
<name>A0ABT2DKX7_9BACI</name>
<evidence type="ECO:0000256" key="1">
    <source>
        <dbReference type="SAM" id="SignalP"/>
    </source>
</evidence>
<evidence type="ECO:0000259" key="2">
    <source>
        <dbReference type="SMART" id="SM00460"/>
    </source>
</evidence>